<dbReference type="Proteomes" id="UP000410492">
    <property type="component" value="Unassembled WGS sequence"/>
</dbReference>
<keyword evidence="1" id="KW-0472">Membrane</keyword>
<evidence type="ECO:0000313" key="3">
    <source>
        <dbReference type="Proteomes" id="UP000410492"/>
    </source>
</evidence>
<keyword evidence="1" id="KW-0812">Transmembrane</keyword>
<dbReference type="EMBL" id="CAACVG010005353">
    <property type="protein sequence ID" value="VEN39209.1"/>
    <property type="molecule type" value="Genomic_DNA"/>
</dbReference>
<keyword evidence="1" id="KW-1133">Transmembrane helix</keyword>
<proteinExistence type="predicted"/>
<accession>A0A653BUF3</accession>
<organism evidence="2 3">
    <name type="scientific">Callosobruchus maculatus</name>
    <name type="common">Southern cowpea weevil</name>
    <name type="synonym">Pulse bruchid</name>
    <dbReference type="NCBI Taxonomy" id="64391"/>
    <lineage>
        <taxon>Eukaryota</taxon>
        <taxon>Metazoa</taxon>
        <taxon>Ecdysozoa</taxon>
        <taxon>Arthropoda</taxon>
        <taxon>Hexapoda</taxon>
        <taxon>Insecta</taxon>
        <taxon>Pterygota</taxon>
        <taxon>Neoptera</taxon>
        <taxon>Endopterygota</taxon>
        <taxon>Coleoptera</taxon>
        <taxon>Polyphaga</taxon>
        <taxon>Cucujiformia</taxon>
        <taxon>Chrysomeloidea</taxon>
        <taxon>Chrysomelidae</taxon>
        <taxon>Bruchinae</taxon>
        <taxon>Bruchini</taxon>
        <taxon>Callosobruchus</taxon>
    </lineage>
</organism>
<keyword evidence="3" id="KW-1185">Reference proteome</keyword>
<reference evidence="2 3" key="1">
    <citation type="submission" date="2019-01" db="EMBL/GenBank/DDBJ databases">
        <authorList>
            <person name="Sayadi A."/>
        </authorList>
    </citation>
    <scope>NUCLEOTIDE SEQUENCE [LARGE SCALE GENOMIC DNA]</scope>
</reference>
<gene>
    <name evidence="2" type="ORF">CALMAC_LOCUS3828</name>
</gene>
<sequence length="70" mass="8092">MSSSKWPSSPSILYNVMEFISNYGSEITVIVLLLFIGLGIQCYYLRKNEKNTKVGNKNHQKQKHWTVTEV</sequence>
<protein>
    <submittedName>
        <fullName evidence="2">Uncharacterized protein</fullName>
    </submittedName>
</protein>
<name>A0A653BUF3_CALMS</name>
<evidence type="ECO:0000256" key="1">
    <source>
        <dbReference type="SAM" id="Phobius"/>
    </source>
</evidence>
<evidence type="ECO:0000313" key="2">
    <source>
        <dbReference type="EMBL" id="VEN39209.1"/>
    </source>
</evidence>
<feature type="transmembrane region" description="Helical" evidence="1">
    <location>
        <begin position="20"/>
        <end position="45"/>
    </location>
</feature>
<dbReference type="AlphaFoldDB" id="A0A653BUF3"/>